<sequence length="478" mass="51580">MSSTLIVSDKTITPALATTLRSPQHAPCGDLNQISDPATRTYWSRHENTEEANDAVAERNSQRLLREAFKKTMTVQSPLLTSTSSGMVLDLTPGPTLESRWKEVETGKRSSFRLETSATVAADGSIEDERRRRQVSANSKVLSEPESSSSESSHSDRGTSMDMSDAEDKSLDKNDEEEEEEEEEHDGDDHNSSSNKDLGTHIKVEALDDDDAQPQHAIAISSSGKGSASTDSRADDLVLEPTTQHQEALARSLCVMNARSKSTSSVPSASSSPVLPRVPTRPPSAPLPALSGHETVMTAQDIAFRTASLGALTPIEIQRRMYEHSHPKLSSSRWPTRRRRSAGVSLEGRSQGDSFLSSSSSSLQMQPTPLPLRKRQASAGMAAAAAAGSVSDGIIVSGGGRDRPPHPHASFAPALPSYYYLPPSAFRTAAAAAAEEQQEAEHRRKKEQEQKEKEENSFFDFPSPSPSPSPPPQASPSC</sequence>
<feature type="region of interest" description="Disordered" evidence="1">
    <location>
        <begin position="323"/>
        <end position="414"/>
    </location>
</feature>
<feature type="compositionally biased region" description="Pro residues" evidence="1">
    <location>
        <begin position="463"/>
        <end position="478"/>
    </location>
</feature>
<feature type="compositionally biased region" description="Acidic residues" evidence="1">
    <location>
        <begin position="174"/>
        <end position="186"/>
    </location>
</feature>
<comment type="caution">
    <text evidence="2">The sequence shown here is derived from an EMBL/GenBank/DDBJ whole genome shotgun (WGS) entry which is preliminary data.</text>
</comment>
<feature type="compositionally biased region" description="Low complexity" evidence="1">
    <location>
        <begin position="260"/>
        <end position="278"/>
    </location>
</feature>
<feature type="compositionally biased region" description="Low complexity" evidence="1">
    <location>
        <begin position="377"/>
        <end position="395"/>
    </location>
</feature>
<feature type="compositionally biased region" description="Low complexity" evidence="1">
    <location>
        <begin position="351"/>
        <end position="367"/>
    </location>
</feature>
<feature type="compositionally biased region" description="Low complexity" evidence="1">
    <location>
        <begin position="217"/>
        <end position="229"/>
    </location>
</feature>
<feature type="region of interest" description="Disordered" evidence="1">
    <location>
        <begin position="428"/>
        <end position="478"/>
    </location>
</feature>
<keyword evidence="3" id="KW-1185">Reference proteome</keyword>
<evidence type="ECO:0000256" key="1">
    <source>
        <dbReference type="SAM" id="MobiDB-lite"/>
    </source>
</evidence>
<protein>
    <submittedName>
        <fullName evidence="2">Uncharacterized protein</fullName>
    </submittedName>
</protein>
<dbReference type="Proteomes" id="UP000738359">
    <property type="component" value="Unassembled WGS sequence"/>
</dbReference>
<reference evidence="2" key="1">
    <citation type="journal article" date="2020" name="Fungal Divers.">
        <title>Resolving the Mortierellaceae phylogeny through synthesis of multi-gene phylogenetics and phylogenomics.</title>
        <authorList>
            <person name="Vandepol N."/>
            <person name="Liber J."/>
            <person name="Desiro A."/>
            <person name="Na H."/>
            <person name="Kennedy M."/>
            <person name="Barry K."/>
            <person name="Grigoriev I.V."/>
            <person name="Miller A.N."/>
            <person name="O'Donnell K."/>
            <person name="Stajich J.E."/>
            <person name="Bonito G."/>
        </authorList>
    </citation>
    <scope>NUCLEOTIDE SEQUENCE</scope>
    <source>
        <strain evidence="2">CK1249</strain>
    </source>
</reference>
<evidence type="ECO:0000313" key="2">
    <source>
        <dbReference type="EMBL" id="KAF9956574.1"/>
    </source>
</evidence>
<dbReference type="EMBL" id="JAAAHY010000831">
    <property type="protein sequence ID" value="KAF9956574.1"/>
    <property type="molecule type" value="Genomic_DNA"/>
</dbReference>
<gene>
    <name evidence="2" type="ORF">BGZ70_009842</name>
</gene>
<feature type="region of interest" description="Disordered" evidence="1">
    <location>
        <begin position="260"/>
        <end position="287"/>
    </location>
</feature>
<evidence type="ECO:0000313" key="3">
    <source>
        <dbReference type="Proteomes" id="UP000738359"/>
    </source>
</evidence>
<dbReference type="AlphaFoldDB" id="A0A9P6J0L9"/>
<organism evidence="2 3">
    <name type="scientific">Mortierella alpina</name>
    <name type="common">Oleaginous fungus</name>
    <name type="synonym">Mortierella renispora</name>
    <dbReference type="NCBI Taxonomy" id="64518"/>
    <lineage>
        <taxon>Eukaryota</taxon>
        <taxon>Fungi</taxon>
        <taxon>Fungi incertae sedis</taxon>
        <taxon>Mucoromycota</taxon>
        <taxon>Mortierellomycotina</taxon>
        <taxon>Mortierellomycetes</taxon>
        <taxon>Mortierellales</taxon>
        <taxon>Mortierellaceae</taxon>
        <taxon>Mortierella</taxon>
    </lineage>
</organism>
<feature type="compositionally biased region" description="Basic and acidic residues" evidence="1">
    <location>
        <begin position="439"/>
        <end position="456"/>
    </location>
</feature>
<accession>A0A9P6J0L9</accession>
<feature type="region of interest" description="Disordered" evidence="1">
    <location>
        <begin position="122"/>
        <end position="245"/>
    </location>
</feature>
<proteinExistence type="predicted"/>
<name>A0A9P6J0L9_MORAP</name>
<dbReference type="OrthoDB" id="2449988at2759"/>